<keyword evidence="1" id="KW-0812">Transmembrane</keyword>
<dbReference type="Proteomes" id="UP000460318">
    <property type="component" value="Unassembled WGS sequence"/>
</dbReference>
<feature type="transmembrane region" description="Helical" evidence="1">
    <location>
        <begin position="7"/>
        <end position="25"/>
    </location>
</feature>
<sequence>MEEKQNNFLTILIILLIVYLLYMAFGRVMDGAVHAGEHWFGFIRNAFSRILN</sequence>
<name>A0A7X3LGS9_9BACL</name>
<evidence type="ECO:0000313" key="3">
    <source>
        <dbReference type="Proteomes" id="UP000460318"/>
    </source>
</evidence>
<evidence type="ECO:0000313" key="2">
    <source>
        <dbReference type="EMBL" id="MWV42818.1"/>
    </source>
</evidence>
<reference evidence="2 3" key="1">
    <citation type="submission" date="2019-12" db="EMBL/GenBank/DDBJ databases">
        <title>Paenibacillus sp. nov., an endophytic bacterium isolated from the stem of Dendrobium.</title>
        <authorList>
            <person name="Zhao R."/>
        </authorList>
    </citation>
    <scope>NUCLEOTIDE SEQUENCE [LARGE SCALE GENOMIC DNA]</scope>
    <source>
        <strain evidence="2 3">HJL G12</strain>
    </source>
</reference>
<proteinExistence type="predicted"/>
<protein>
    <submittedName>
        <fullName evidence="2">Uncharacterized protein</fullName>
    </submittedName>
</protein>
<accession>A0A7X3LGS9</accession>
<organism evidence="2 3">
    <name type="scientific">Paenibacillus dendrobii</name>
    <dbReference type="NCBI Taxonomy" id="2691084"/>
    <lineage>
        <taxon>Bacteria</taxon>
        <taxon>Bacillati</taxon>
        <taxon>Bacillota</taxon>
        <taxon>Bacilli</taxon>
        <taxon>Bacillales</taxon>
        <taxon>Paenibacillaceae</taxon>
        <taxon>Paenibacillus</taxon>
    </lineage>
</organism>
<comment type="caution">
    <text evidence="2">The sequence shown here is derived from an EMBL/GenBank/DDBJ whole genome shotgun (WGS) entry which is preliminary data.</text>
</comment>
<gene>
    <name evidence="2" type="ORF">GRF59_04185</name>
</gene>
<keyword evidence="3" id="KW-1185">Reference proteome</keyword>
<dbReference type="AlphaFoldDB" id="A0A7X3LGS9"/>
<dbReference type="RefSeq" id="WP_160496388.1">
    <property type="nucleotide sequence ID" value="NZ_WUBI01000001.1"/>
</dbReference>
<dbReference type="EMBL" id="WUBI01000001">
    <property type="protein sequence ID" value="MWV42818.1"/>
    <property type="molecule type" value="Genomic_DNA"/>
</dbReference>
<keyword evidence="1" id="KW-0472">Membrane</keyword>
<keyword evidence="1" id="KW-1133">Transmembrane helix</keyword>
<evidence type="ECO:0000256" key="1">
    <source>
        <dbReference type="SAM" id="Phobius"/>
    </source>
</evidence>